<protein>
    <submittedName>
        <fullName evidence="2">Putative glycosyltransferase</fullName>
        <ecNumber evidence="2">2.4.-.-</ecNumber>
    </submittedName>
</protein>
<feature type="domain" description="Glycosyltransferase 2-like" evidence="1">
    <location>
        <begin position="55"/>
        <end position="214"/>
    </location>
</feature>
<dbReference type="AlphaFoldDB" id="A0A6C7EFW9"/>
<dbReference type="PANTHER" id="PTHR43646:SF3">
    <property type="entry name" value="SLR1566 PROTEIN"/>
    <property type="match status" value="1"/>
</dbReference>
<dbReference type="InterPro" id="IPR029044">
    <property type="entry name" value="Nucleotide-diphossugar_trans"/>
</dbReference>
<keyword evidence="2" id="KW-0808">Transferase</keyword>
<dbReference type="GO" id="GO:0016757">
    <property type="term" value="F:glycosyltransferase activity"/>
    <property type="evidence" value="ECO:0007669"/>
    <property type="project" value="UniProtKB-KW"/>
</dbReference>
<organism evidence="2 3">
    <name type="scientific">Ilumatobacter coccineus (strain NBRC 103263 / KCTC 29153 / YM16-304)</name>
    <dbReference type="NCBI Taxonomy" id="1313172"/>
    <lineage>
        <taxon>Bacteria</taxon>
        <taxon>Bacillati</taxon>
        <taxon>Actinomycetota</taxon>
        <taxon>Acidimicrobiia</taxon>
        <taxon>Acidimicrobiales</taxon>
        <taxon>Ilumatobacteraceae</taxon>
        <taxon>Ilumatobacter</taxon>
    </lineage>
</organism>
<evidence type="ECO:0000313" key="3">
    <source>
        <dbReference type="Proteomes" id="UP000011863"/>
    </source>
</evidence>
<dbReference type="Gene3D" id="3.90.550.10">
    <property type="entry name" value="Spore Coat Polysaccharide Biosynthesis Protein SpsA, Chain A"/>
    <property type="match status" value="1"/>
</dbReference>
<dbReference type="EC" id="2.4.-.-" evidence="2"/>
<dbReference type="KEGG" id="aym:YM304_37450"/>
<evidence type="ECO:0000313" key="2">
    <source>
        <dbReference type="EMBL" id="BAN04059.1"/>
    </source>
</evidence>
<accession>A0A6C7EFW9</accession>
<keyword evidence="2" id="KW-0328">Glycosyltransferase</keyword>
<sequence>MSSRSMRLRRTVRVASIAARGAAGAVAITRLAKAARVADPVSVASDRDRQPASISVVVPARDEADRIGPLLDAIVGSDGVGEVIVVDDQSSDATASIARGAGAVVIAGTELPAGWAGKAWALQQGIEAATGEWIVTLDADTRPQPGLVPALVDRAIADGFDFLTVGGRFECPTPGTRWLHASMLTTLVYRFGPPGVPSRPDRAMANGQCMAMRRGRFLDIGGMGTVSGHVVEDIALARSLVASGWSVGFLDAADLLTVRMFESLGDTWAGWGRSLALPGVEPRSRQIADLAVVLLAQALPLPRLLLRRGDLIDIVLAATRLGTLAGTRTAYDRADAAYWLSPLTDLPSSVAIARGIARRGRQSWRGRSYS</sequence>
<keyword evidence="3" id="KW-1185">Reference proteome</keyword>
<dbReference type="OrthoDB" id="9806525at2"/>
<gene>
    <name evidence="2" type="ORF">YM304_37450</name>
</gene>
<dbReference type="EMBL" id="AP012057">
    <property type="protein sequence ID" value="BAN04059.1"/>
    <property type="molecule type" value="Genomic_DNA"/>
</dbReference>
<dbReference type="Proteomes" id="UP000011863">
    <property type="component" value="Chromosome"/>
</dbReference>
<reference evidence="2 3" key="1">
    <citation type="journal article" date="2013" name="Int. J. Syst. Evol. Microbiol.">
        <title>Ilumatobacter nonamiense sp. nov. and Ilumatobacter coccineum sp. nov., isolated from seashore sand.</title>
        <authorList>
            <person name="Matsumoto A."/>
            <person name="Kasai H."/>
            <person name="Matsuo Y."/>
            <person name="Shizuri Y."/>
            <person name="Ichikawa N."/>
            <person name="Fujita N."/>
            <person name="Omura S."/>
            <person name="Takahashi Y."/>
        </authorList>
    </citation>
    <scope>NUCLEOTIDE SEQUENCE [LARGE SCALE GENOMIC DNA]</scope>
    <source>
        <strain evidence="3">NBRC 103263 / KCTC 29153 / YM16-304</strain>
    </source>
</reference>
<proteinExistence type="predicted"/>
<dbReference type="Pfam" id="PF00535">
    <property type="entry name" value="Glycos_transf_2"/>
    <property type="match status" value="1"/>
</dbReference>
<dbReference type="InterPro" id="IPR001173">
    <property type="entry name" value="Glyco_trans_2-like"/>
</dbReference>
<evidence type="ECO:0000259" key="1">
    <source>
        <dbReference type="Pfam" id="PF00535"/>
    </source>
</evidence>
<dbReference type="RefSeq" id="WP_015443306.1">
    <property type="nucleotide sequence ID" value="NC_020520.1"/>
</dbReference>
<dbReference type="PANTHER" id="PTHR43646">
    <property type="entry name" value="GLYCOSYLTRANSFERASE"/>
    <property type="match status" value="1"/>
</dbReference>
<name>A0A6C7EFW9_ILUCY</name>
<dbReference type="SUPFAM" id="SSF53448">
    <property type="entry name" value="Nucleotide-diphospho-sugar transferases"/>
    <property type="match status" value="1"/>
</dbReference>